<name>M5E3P4_9FIRM</name>
<keyword evidence="2" id="KW-1185">Reference proteome</keyword>
<dbReference type="OrthoDB" id="2112975at2"/>
<dbReference type="AlphaFoldDB" id="M5E3P4"/>
<dbReference type="Proteomes" id="UP000012063">
    <property type="component" value="Unassembled WGS sequence"/>
</dbReference>
<proteinExistence type="predicted"/>
<dbReference type="RefSeq" id="WP_005489750.1">
    <property type="nucleotide sequence ID" value="NZ_CAUI01000023.1"/>
</dbReference>
<dbReference type="EMBL" id="CAUI01000023">
    <property type="protein sequence ID" value="CCU80475.1"/>
    <property type="molecule type" value="Genomic_DNA"/>
</dbReference>
<sequence>MKNKKTNESLNAEREMIKDLRKRIYGDDEASSEHSSADHQCVFCGAKSNLNTYKDNYICQECLSDLRDNN</sequence>
<gene>
    <name evidence="1" type="ORF">HSACCH_02067</name>
</gene>
<protein>
    <submittedName>
        <fullName evidence="1">Uncharacterized protein</fullName>
    </submittedName>
</protein>
<organism evidence="1 2">
    <name type="scientific">Halanaerobium saccharolyticum subsp. saccharolyticum DSM 6643</name>
    <dbReference type="NCBI Taxonomy" id="1293054"/>
    <lineage>
        <taxon>Bacteria</taxon>
        <taxon>Bacillati</taxon>
        <taxon>Bacillota</taxon>
        <taxon>Clostridia</taxon>
        <taxon>Halanaerobiales</taxon>
        <taxon>Halanaerobiaceae</taxon>
        <taxon>Halanaerobium</taxon>
    </lineage>
</organism>
<accession>M5E3P4</accession>
<dbReference type="STRING" id="1293054.HSACCH_02067"/>
<dbReference type="InParanoid" id="M5E3P4"/>
<evidence type="ECO:0000313" key="2">
    <source>
        <dbReference type="Proteomes" id="UP000012063"/>
    </source>
</evidence>
<comment type="caution">
    <text evidence="1">The sequence shown here is derived from an EMBL/GenBank/DDBJ whole genome shotgun (WGS) entry which is preliminary data.</text>
</comment>
<reference evidence="2" key="1">
    <citation type="journal article" date="2013" name="Genome Announc.">
        <title>Genome Sequence of Halanaerobium saccharolyticum subsp. saccharolyticum Strain DSM 6643T, a Halophilic Hydrogen-Producing Bacterium.</title>
        <authorList>
            <person name="Kivisto A."/>
            <person name="Larjo A."/>
            <person name="Ciranna A."/>
            <person name="Santala V."/>
            <person name="Roos C."/>
            <person name="Karp M."/>
        </authorList>
    </citation>
    <scope>NUCLEOTIDE SEQUENCE [LARGE SCALE GENOMIC DNA]</scope>
    <source>
        <strain evidence="2">DSM 6643</strain>
    </source>
</reference>
<evidence type="ECO:0000313" key="1">
    <source>
        <dbReference type="EMBL" id="CCU80475.1"/>
    </source>
</evidence>